<gene>
    <name evidence="3" type="ORF">PBRA_000250</name>
    <name evidence="4" type="ORF">PLBR_LOCUS4027</name>
</gene>
<feature type="chain" id="PRO_5035990656" evidence="2">
    <location>
        <begin position="21"/>
        <end position="281"/>
    </location>
</feature>
<sequence>MVNGSVRFVVLVAVIALAGGGRTEACGEEQQGADGGGDGSGAVPDRIGQRVDIPSTASSPKEPNNIQSKFAHSSFMRKGRMTGSMSDAEPGDVSGRESSGHDSAEETSPDSPGRRTPSSALRTAISARKSSGAADVVVEPGDSQMIPESGPVGSSERPRGIIRVPLHVGTLSVGSEAQAPGDPRIDGFMAGIHAQMEALKAKYGQVAHKQDGSAPDVTDETHVPESGSFGACDGQHLCKSDTTAGETVAKRSDEPCTGFYAVGSNPDTNQGDHEREKVSST</sequence>
<evidence type="ECO:0000313" key="4">
    <source>
        <dbReference type="EMBL" id="SPQ96812.1"/>
    </source>
</evidence>
<evidence type="ECO:0000313" key="3">
    <source>
        <dbReference type="EMBL" id="CEO94465.1"/>
    </source>
</evidence>
<organism evidence="3 5">
    <name type="scientific">Plasmodiophora brassicae</name>
    <name type="common">Clubroot disease agent</name>
    <dbReference type="NCBI Taxonomy" id="37360"/>
    <lineage>
        <taxon>Eukaryota</taxon>
        <taxon>Sar</taxon>
        <taxon>Rhizaria</taxon>
        <taxon>Endomyxa</taxon>
        <taxon>Phytomyxea</taxon>
        <taxon>Plasmodiophorida</taxon>
        <taxon>Plasmodiophoridae</taxon>
        <taxon>Plasmodiophora</taxon>
    </lineage>
</organism>
<dbReference type="Proteomes" id="UP000290189">
    <property type="component" value="Unassembled WGS sequence"/>
</dbReference>
<feature type="region of interest" description="Disordered" evidence="1">
    <location>
        <begin position="256"/>
        <end position="281"/>
    </location>
</feature>
<feature type="compositionally biased region" description="Basic and acidic residues" evidence="1">
    <location>
        <begin position="94"/>
        <end position="104"/>
    </location>
</feature>
<keyword evidence="5" id="KW-1185">Reference proteome</keyword>
<keyword evidence="2" id="KW-0732">Signal</keyword>
<feature type="region of interest" description="Disordered" evidence="1">
    <location>
        <begin position="25"/>
        <end position="120"/>
    </location>
</feature>
<evidence type="ECO:0000256" key="2">
    <source>
        <dbReference type="SAM" id="SignalP"/>
    </source>
</evidence>
<dbReference type="EMBL" id="CDSF01000001">
    <property type="protein sequence ID" value="CEO94465.1"/>
    <property type="molecule type" value="Genomic_DNA"/>
</dbReference>
<proteinExistence type="predicted"/>
<protein>
    <submittedName>
        <fullName evidence="3">Uncharacterized protein</fullName>
    </submittedName>
</protein>
<evidence type="ECO:0000313" key="6">
    <source>
        <dbReference type="Proteomes" id="UP000290189"/>
    </source>
</evidence>
<dbReference type="AlphaFoldDB" id="A0A0G4IH70"/>
<evidence type="ECO:0000313" key="5">
    <source>
        <dbReference type="Proteomes" id="UP000039324"/>
    </source>
</evidence>
<keyword evidence="4" id="KW-0496">Mitochondrion</keyword>
<dbReference type="Proteomes" id="UP000039324">
    <property type="component" value="Unassembled WGS sequence"/>
</dbReference>
<reference evidence="4 6" key="2">
    <citation type="submission" date="2018-03" db="EMBL/GenBank/DDBJ databases">
        <authorList>
            <person name="Fogelqvist J."/>
        </authorList>
    </citation>
    <scope>NUCLEOTIDE SEQUENCE [LARGE SCALE GENOMIC DNA]</scope>
</reference>
<dbReference type="EMBL" id="OVEO01000006">
    <property type="protein sequence ID" value="SPQ96812.1"/>
    <property type="molecule type" value="Genomic_DNA"/>
</dbReference>
<evidence type="ECO:0000256" key="1">
    <source>
        <dbReference type="SAM" id="MobiDB-lite"/>
    </source>
</evidence>
<feature type="signal peptide" evidence="2">
    <location>
        <begin position="1"/>
        <end position="20"/>
    </location>
</feature>
<name>A0A0G4IH70_PLABS</name>
<accession>A0A0G4IH70</accession>
<reference evidence="3 5" key="1">
    <citation type="submission" date="2015-02" db="EMBL/GenBank/DDBJ databases">
        <authorList>
            <person name="Chooi Y.-H."/>
        </authorList>
    </citation>
    <scope>NUCLEOTIDE SEQUENCE [LARGE SCALE GENOMIC DNA]</scope>
    <source>
        <strain evidence="3">E3</strain>
    </source>
</reference>
<geneLocation type="mitochondrion" evidence="4"/>
<feature type="compositionally biased region" description="Basic and acidic residues" evidence="1">
    <location>
        <begin position="270"/>
        <end position="281"/>
    </location>
</feature>
<feature type="compositionally biased region" description="Polar residues" evidence="1">
    <location>
        <begin position="55"/>
        <end position="71"/>
    </location>
</feature>